<dbReference type="Pfam" id="PF03717">
    <property type="entry name" value="PBP_dimer"/>
    <property type="match status" value="1"/>
</dbReference>
<dbReference type="AlphaFoldDB" id="A0A972JIT5"/>
<protein>
    <submittedName>
        <fullName evidence="6">PASTA domain-containing protein</fullName>
    </submittedName>
</protein>
<dbReference type="Gene3D" id="3.30.450.330">
    <property type="match status" value="1"/>
</dbReference>
<sequence length="671" mass="74978">MMVEEKNTSYRIYLVAVGIFLMAIGIVVKLCNIQWVEGDHYRQLAKERTVKNFVIPANKGNVYSADGSLLATSIPNYNIRFDAVAPKSEDFNANVSALADSLGLMFGKPSSYYDAGLRRARGTKNRFYLIARNLSYTEYVRIKTFPLFSKGAFKGGLIVEQYTIREHPIGMIAKRTIGYDIIRPDGKHYAKGIEGAYKKYLDGKDGRVLKQKIAKGQWKPIRDQNEVDPQDGYDIISTIDVYIQDIAHHALLKQLQEYNADHGCVVVMETKTGYIKAIANLGRDKKEDSTYYERVNYAVSESHEPGSTYKLADLMALFEDKKADTSDIYDSRGGDFTIRGRHVRDSHEGGYGKISLGRGFEVSSNTVLVQAVYNAYKEDPMQFVNHLKHFGLDKKLGLPFEGEGVPFIPQEGGRNWSAIAMPWMAFGYGVSITPLQTLTFYNAVANNGEMVKPQFVSEIREWNRTIKKYDKKVINPKVCSDETTKKLRACLENVVKNGTAKKLYSKNFPMAGKTGTAAANYNKKDGTEKHYVSSFVGYFPANDPKYSCIVVVHEPNTSKNNYYGADVAGPVFKRIAQKIYTDAPSMNSIKNIDSKNKIQEQNFNDYYAETQKVKPGTVPNLKGMTGMDAVALLGNMGLKVKVKGTGKVKKQSIEAGRSISPDDVIILDLSS</sequence>
<dbReference type="GO" id="GO:0008658">
    <property type="term" value="F:penicillin binding"/>
    <property type="evidence" value="ECO:0007669"/>
    <property type="project" value="InterPro"/>
</dbReference>
<gene>
    <name evidence="6" type="ORF">G6047_05720</name>
</gene>
<keyword evidence="4" id="KW-0812">Transmembrane</keyword>
<keyword evidence="2" id="KW-0645">Protease</keyword>
<evidence type="ECO:0000256" key="4">
    <source>
        <dbReference type="SAM" id="Phobius"/>
    </source>
</evidence>
<dbReference type="Pfam" id="PF00905">
    <property type="entry name" value="Transpeptidase"/>
    <property type="match status" value="1"/>
</dbReference>
<keyword evidence="4" id="KW-1133">Transmembrane helix</keyword>
<feature type="transmembrane region" description="Helical" evidence="4">
    <location>
        <begin position="12"/>
        <end position="30"/>
    </location>
</feature>
<dbReference type="Gene3D" id="3.90.1310.10">
    <property type="entry name" value="Penicillin-binding protein 2a (Domain 2)"/>
    <property type="match status" value="1"/>
</dbReference>
<organism evidence="6 7">
    <name type="scientific">Flavobacterium silvaticum</name>
    <dbReference type="NCBI Taxonomy" id="1852020"/>
    <lineage>
        <taxon>Bacteria</taxon>
        <taxon>Pseudomonadati</taxon>
        <taxon>Bacteroidota</taxon>
        <taxon>Flavobacteriia</taxon>
        <taxon>Flavobacteriales</taxon>
        <taxon>Flavobacteriaceae</taxon>
        <taxon>Flavobacterium</taxon>
    </lineage>
</organism>
<evidence type="ECO:0000256" key="2">
    <source>
        <dbReference type="ARBA" id="ARBA00022645"/>
    </source>
</evidence>
<dbReference type="GO" id="GO:0004180">
    <property type="term" value="F:carboxypeptidase activity"/>
    <property type="evidence" value="ECO:0007669"/>
    <property type="project" value="UniProtKB-KW"/>
</dbReference>
<comment type="caution">
    <text evidence="6">The sequence shown here is derived from an EMBL/GenBank/DDBJ whole genome shotgun (WGS) entry which is preliminary data.</text>
</comment>
<dbReference type="InterPro" id="IPR005543">
    <property type="entry name" value="PASTA_dom"/>
</dbReference>
<dbReference type="SUPFAM" id="SSF56519">
    <property type="entry name" value="Penicillin binding protein dimerisation domain"/>
    <property type="match status" value="1"/>
</dbReference>
<dbReference type="RefSeq" id="WP_169526606.1">
    <property type="nucleotide sequence ID" value="NZ_JAAMPU010000101.1"/>
</dbReference>
<evidence type="ECO:0000313" key="7">
    <source>
        <dbReference type="Proteomes" id="UP000712080"/>
    </source>
</evidence>
<dbReference type="PROSITE" id="PS51178">
    <property type="entry name" value="PASTA"/>
    <property type="match status" value="1"/>
</dbReference>
<keyword evidence="2" id="KW-0121">Carboxypeptidase</keyword>
<reference evidence="6" key="1">
    <citation type="submission" date="2020-02" db="EMBL/GenBank/DDBJ databases">
        <title>Flavobacterium sp. genome.</title>
        <authorList>
            <person name="Jung H.S."/>
            <person name="Baek J.H."/>
            <person name="Jeon C.O."/>
        </authorList>
    </citation>
    <scope>NUCLEOTIDE SEQUENCE</scope>
    <source>
        <strain evidence="6">SE-s28</strain>
    </source>
</reference>
<keyword evidence="7" id="KW-1185">Reference proteome</keyword>
<evidence type="ECO:0000256" key="3">
    <source>
        <dbReference type="ARBA" id="ARBA00023136"/>
    </source>
</evidence>
<dbReference type="SUPFAM" id="SSF54184">
    <property type="entry name" value="Penicillin-binding protein 2x (pbp-2x), c-terminal domain"/>
    <property type="match status" value="1"/>
</dbReference>
<evidence type="ECO:0000259" key="5">
    <source>
        <dbReference type="PROSITE" id="PS51178"/>
    </source>
</evidence>
<dbReference type="PANTHER" id="PTHR30627:SF1">
    <property type="entry name" value="PEPTIDOGLYCAN D,D-TRANSPEPTIDASE FTSI"/>
    <property type="match status" value="1"/>
</dbReference>
<dbReference type="Pfam" id="PF03793">
    <property type="entry name" value="PASTA"/>
    <property type="match status" value="1"/>
</dbReference>
<accession>A0A972JIT5</accession>
<dbReference type="Gene3D" id="3.40.710.10">
    <property type="entry name" value="DD-peptidase/beta-lactamase superfamily"/>
    <property type="match status" value="1"/>
</dbReference>
<feature type="domain" description="PASTA" evidence="5">
    <location>
        <begin position="612"/>
        <end position="671"/>
    </location>
</feature>
<keyword evidence="3 4" id="KW-0472">Membrane</keyword>
<evidence type="ECO:0000313" key="6">
    <source>
        <dbReference type="EMBL" id="NMH27522.1"/>
    </source>
</evidence>
<dbReference type="SUPFAM" id="SSF56601">
    <property type="entry name" value="beta-lactamase/transpeptidase-like"/>
    <property type="match status" value="1"/>
</dbReference>
<dbReference type="InterPro" id="IPR050515">
    <property type="entry name" value="Beta-lactam/transpept"/>
</dbReference>
<dbReference type="PANTHER" id="PTHR30627">
    <property type="entry name" value="PEPTIDOGLYCAN D,D-TRANSPEPTIDASE"/>
    <property type="match status" value="1"/>
</dbReference>
<dbReference type="InterPro" id="IPR001460">
    <property type="entry name" value="PCN-bd_Tpept"/>
</dbReference>
<dbReference type="Gene3D" id="3.30.10.20">
    <property type="match status" value="1"/>
</dbReference>
<keyword evidence="2" id="KW-0378">Hydrolase</keyword>
<dbReference type="GO" id="GO:0005886">
    <property type="term" value="C:plasma membrane"/>
    <property type="evidence" value="ECO:0007669"/>
    <property type="project" value="TreeGrafter"/>
</dbReference>
<name>A0A972JIT5_9FLAO</name>
<evidence type="ECO:0000256" key="1">
    <source>
        <dbReference type="ARBA" id="ARBA00004370"/>
    </source>
</evidence>
<dbReference type="GO" id="GO:0071555">
    <property type="term" value="P:cell wall organization"/>
    <property type="evidence" value="ECO:0007669"/>
    <property type="project" value="TreeGrafter"/>
</dbReference>
<proteinExistence type="predicted"/>
<dbReference type="InterPro" id="IPR012338">
    <property type="entry name" value="Beta-lactam/transpept-like"/>
</dbReference>
<dbReference type="EMBL" id="JAAMPU010000101">
    <property type="protein sequence ID" value="NMH27522.1"/>
    <property type="molecule type" value="Genomic_DNA"/>
</dbReference>
<comment type="subcellular location">
    <subcellularLocation>
        <location evidence="1">Membrane</location>
    </subcellularLocation>
</comment>
<dbReference type="Proteomes" id="UP000712080">
    <property type="component" value="Unassembled WGS sequence"/>
</dbReference>
<dbReference type="InterPro" id="IPR036138">
    <property type="entry name" value="PBP_dimer_sf"/>
</dbReference>
<dbReference type="InterPro" id="IPR005311">
    <property type="entry name" value="PBP_dimer"/>
</dbReference>
<dbReference type="SMART" id="SM00740">
    <property type="entry name" value="PASTA"/>
    <property type="match status" value="1"/>
</dbReference>